<feature type="compositionally biased region" description="Low complexity" evidence="1">
    <location>
        <begin position="95"/>
        <end position="110"/>
    </location>
</feature>
<dbReference type="AlphaFoldDB" id="A0AA85KN94"/>
<evidence type="ECO:0000313" key="2">
    <source>
        <dbReference type="Proteomes" id="UP000050795"/>
    </source>
</evidence>
<dbReference type="WBParaSite" id="TREG1_90110.1">
    <property type="protein sequence ID" value="TREG1_90110.1"/>
    <property type="gene ID" value="TREG1_90110"/>
</dbReference>
<feature type="compositionally biased region" description="Basic residues" evidence="1">
    <location>
        <begin position="160"/>
        <end position="178"/>
    </location>
</feature>
<feature type="region of interest" description="Disordered" evidence="1">
    <location>
        <begin position="306"/>
        <end position="325"/>
    </location>
</feature>
<reference evidence="2" key="1">
    <citation type="submission" date="2022-06" db="EMBL/GenBank/DDBJ databases">
        <authorList>
            <person name="Berger JAMES D."/>
            <person name="Berger JAMES D."/>
        </authorList>
    </citation>
    <scope>NUCLEOTIDE SEQUENCE [LARGE SCALE GENOMIC DNA]</scope>
</reference>
<proteinExistence type="predicted"/>
<feature type="region of interest" description="Disordered" evidence="1">
    <location>
        <begin position="226"/>
        <end position="247"/>
    </location>
</feature>
<evidence type="ECO:0000256" key="1">
    <source>
        <dbReference type="SAM" id="MobiDB-lite"/>
    </source>
</evidence>
<sequence length="469" mass="51777">MFVIIFRYIQNMSHPPVSIIKMLPEDSGNNLLENPGEKVTQRVVLLPKQSTGGNQLVWRGGCLQSILSDVSSQSIHPISGKPGSVAENSQNTAFTKGSFGSKPFSSSTPSIWNPNQRYAANDATYPDTKNSLKRPRGVLNSNNAESNSESSDEKSSPKVRATKSRVRTQTKRSGRKNAAKPVQPLLLIPRSFHPPGNLLLPPLDLISKFDGFASFETDKLITNNNSSGLPTINEENNEEATTTTTANSASVATAGRMKSSAGINDIDFEELKHYRRLNGYSLFVHVNKKKYGSSPGVALVDDVNDANDNNPSNVGTGKENQKSSNHRWQALWLTMPEKVKREWKNKAKRLLKQIEQHGKRETVSEDRKLKERDRLEVQLSRTQTTSYCLLDIAAHFQLLSDRFAVFAKNVTDYEGPVDPVGVESLLFDGVLTCLVPLIALAGELEPFSKVPDPKIICDALTNLTFIAPF</sequence>
<reference evidence="3" key="2">
    <citation type="submission" date="2023-11" db="UniProtKB">
        <authorList>
            <consortium name="WormBaseParasite"/>
        </authorList>
    </citation>
    <scope>IDENTIFICATION</scope>
</reference>
<accession>A0AA85KN94</accession>
<dbReference type="Proteomes" id="UP000050795">
    <property type="component" value="Unassembled WGS sequence"/>
</dbReference>
<keyword evidence="2" id="KW-1185">Reference proteome</keyword>
<evidence type="ECO:0000313" key="3">
    <source>
        <dbReference type="WBParaSite" id="TREG1_90110.1"/>
    </source>
</evidence>
<organism evidence="2 3">
    <name type="scientific">Trichobilharzia regenti</name>
    <name type="common">Nasal bird schistosome</name>
    <dbReference type="NCBI Taxonomy" id="157069"/>
    <lineage>
        <taxon>Eukaryota</taxon>
        <taxon>Metazoa</taxon>
        <taxon>Spiralia</taxon>
        <taxon>Lophotrochozoa</taxon>
        <taxon>Platyhelminthes</taxon>
        <taxon>Trematoda</taxon>
        <taxon>Digenea</taxon>
        <taxon>Strigeidida</taxon>
        <taxon>Schistosomatoidea</taxon>
        <taxon>Schistosomatidae</taxon>
        <taxon>Trichobilharzia</taxon>
    </lineage>
</organism>
<name>A0AA85KN94_TRIRE</name>
<feature type="compositionally biased region" description="Low complexity" evidence="1">
    <location>
        <begin position="140"/>
        <end position="149"/>
    </location>
</feature>
<feature type="region of interest" description="Disordered" evidence="1">
    <location>
        <begin position="73"/>
        <end position="180"/>
    </location>
</feature>
<protein>
    <submittedName>
        <fullName evidence="3">Uncharacterized protein</fullName>
    </submittedName>
</protein>